<reference evidence="1 2" key="1">
    <citation type="submission" date="2013-09" db="EMBL/GenBank/DDBJ databases">
        <title>The Genome Sequence of Enterococcus faecium 10/96A.</title>
        <authorList>
            <consortium name="The Broad Institute Genome Sequencing Platform"/>
            <consortium name="The Broad Institute Genome Sequencing Center for Infectious Disease"/>
            <person name="Earl A.M."/>
            <person name="Gilmore M.S."/>
            <person name="Lebreton F."/>
            <person name="Courvalin P."/>
            <person name="Walker B."/>
            <person name="Young S.K."/>
            <person name="Zeng Q."/>
            <person name="Gargeya S."/>
            <person name="Fitzgerald M."/>
            <person name="Haas B."/>
            <person name="Abouelleil A."/>
            <person name="Alvarado L."/>
            <person name="Arachchi H.M."/>
            <person name="Berlin A.M."/>
            <person name="Chapman S.B."/>
            <person name="Dewar J."/>
            <person name="Goldberg J."/>
            <person name="Griggs A."/>
            <person name="Gujja S."/>
            <person name="Hansen M."/>
            <person name="Howarth C."/>
            <person name="Imamovic A."/>
            <person name="Larimer J."/>
            <person name="McCowan C."/>
            <person name="Murphy C."/>
            <person name="Neiman D."/>
            <person name="Pearson M."/>
            <person name="Priest M."/>
            <person name="Roberts A."/>
            <person name="Saif S."/>
            <person name="Shea T."/>
            <person name="Sisk P."/>
            <person name="Sykes S."/>
            <person name="Wortman J."/>
            <person name="Nusbaum C."/>
            <person name="Birren B."/>
        </authorList>
    </citation>
    <scope>NUCLEOTIDE SEQUENCE [LARGE SCALE GENOMIC DNA]</scope>
    <source>
        <strain evidence="1 2">10/96A</strain>
    </source>
</reference>
<sequence>MNKKYSAGLVSKRFWFSEFKLYIQLRLEGYTDIEIKEKNEHENIFFAVSSNRQKEIYQNVKRRVSQLDEAGLQLFNQLNIDNQKLVNLISILMIDDLFNEFMTEVYAENLRKGNLQLTPVDYRSFFTEKRRSSEDISKWKDYTIKRLIAAYQTNLIETGLVRGEKEYGRMTPILLDKRLIQWLVDKNRKDIVLALGGIL</sequence>
<protein>
    <recommendedName>
        <fullName evidence="3">DUF1819 family protein</fullName>
    </recommendedName>
</protein>
<dbReference type="AlphaFoldDB" id="A0AAV3KZB9"/>
<dbReference type="RefSeq" id="WP_002321318.1">
    <property type="nucleotide sequence ID" value="NZ_KI518323.1"/>
</dbReference>
<dbReference type="Proteomes" id="UP000017126">
    <property type="component" value="Unassembled WGS sequence"/>
</dbReference>
<organism evidence="1 2">
    <name type="scientific">Enterococcus faecium 10/96A</name>
    <dbReference type="NCBI Taxonomy" id="1391465"/>
    <lineage>
        <taxon>Bacteria</taxon>
        <taxon>Bacillati</taxon>
        <taxon>Bacillota</taxon>
        <taxon>Bacilli</taxon>
        <taxon>Lactobacillales</taxon>
        <taxon>Enterococcaceae</taxon>
        <taxon>Enterococcus</taxon>
    </lineage>
</organism>
<evidence type="ECO:0000313" key="1">
    <source>
        <dbReference type="EMBL" id="ERT49858.1"/>
    </source>
</evidence>
<accession>A0AAV3KZB9</accession>
<dbReference type="EMBL" id="AXOL01000060">
    <property type="protein sequence ID" value="ERT49858.1"/>
    <property type="molecule type" value="Genomic_DNA"/>
</dbReference>
<dbReference type="InterPro" id="IPR014948">
    <property type="entry name" value="BrxA"/>
</dbReference>
<comment type="caution">
    <text evidence="1">The sequence shown here is derived from an EMBL/GenBank/DDBJ whole genome shotgun (WGS) entry which is preliminary data.</text>
</comment>
<dbReference type="Pfam" id="PF08849">
    <property type="entry name" value="BrxA"/>
    <property type="match status" value="1"/>
</dbReference>
<evidence type="ECO:0000313" key="2">
    <source>
        <dbReference type="Proteomes" id="UP000017126"/>
    </source>
</evidence>
<gene>
    <name evidence="1" type="ORF">O991_02210</name>
</gene>
<name>A0AAV3KZB9_ENTFC</name>
<dbReference type="Gene3D" id="1.10.3540.10">
    <property type="entry name" value="uncharacterized protein from magnetospirillum magneticum domain"/>
    <property type="match status" value="1"/>
</dbReference>
<evidence type="ECO:0008006" key="3">
    <source>
        <dbReference type="Google" id="ProtNLM"/>
    </source>
</evidence>
<dbReference type="InterPro" id="IPR023137">
    <property type="entry name" value="BrxA_sf"/>
</dbReference>
<proteinExistence type="predicted"/>